<organism evidence="2 3">
    <name type="scientific">Burkholderia mayonis</name>
    <dbReference type="NCBI Taxonomy" id="1385591"/>
    <lineage>
        <taxon>Bacteria</taxon>
        <taxon>Pseudomonadati</taxon>
        <taxon>Pseudomonadota</taxon>
        <taxon>Betaproteobacteria</taxon>
        <taxon>Burkholderiales</taxon>
        <taxon>Burkholderiaceae</taxon>
        <taxon>Burkholderia</taxon>
        <taxon>pseudomallei group</taxon>
    </lineage>
</organism>
<accession>A0A1B4FMF1</accession>
<sequence length="74" mass="8165">MLLAEAKAKPRQAKPEAAKPAASRHPAITAFYQRLITGGKLPKVALVVCMRKPLTMLNAMVRSNTPWDNSLHRT</sequence>
<dbReference type="Proteomes" id="UP000062519">
    <property type="component" value="Chromosome 2"/>
</dbReference>
<proteinExistence type="predicted"/>
<evidence type="ECO:0000256" key="1">
    <source>
        <dbReference type="SAM" id="MobiDB-lite"/>
    </source>
</evidence>
<dbReference type="KEGG" id="buu:WS70_24035"/>
<gene>
    <name evidence="2" type="ORF">WS70_24035</name>
</gene>
<keyword evidence="3" id="KW-1185">Reference proteome</keyword>
<protein>
    <recommendedName>
        <fullName evidence="4">Transposase</fullName>
    </recommendedName>
</protein>
<feature type="region of interest" description="Disordered" evidence="1">
    <location>
        <begin position="1"/>
        <end position="24"/>
    </location>
</feature>
<evidence type="ECO:0000313" key="3">
    <source>
        <dbReference type="Proteomes" id="UP000062519"/>
    </source>
</evidence>
<reference evidence="2 3" key="1">
    <citation type="submission" date="2015-12" db="EMBL/GenBank/DDBJ databases">
        <title>Diversity of Burkholderia near neighbor genomes.</title>
        <authorList>
            <person name="Sahl J."/>
            <person name="Wagner D."/>
            <person name="Keim P."/>
        </authorList>
    </citation>
    <scope>NUCLEOTIDE SEQUENCE [LARGE SCALE GENOMIC DNA]</scope>
    <source>
        <strain evidence="2 3">BDU6</strain>
    </source>
</reference>
<dbReference type="AlphaFoldDB" id="A0A1B4FMF1"/>
<evidence type="ECO:0008006" key="4">
    <source>
        <dbReference type="Google" id="ProtNLM"/>
    </source>
</evidence>
<evidence type="ECO:0000313" key="2">
    <source>
        <dbReference type="EMBL" id="AOJ04831.1"/>
    </source>
</evidence>
<dbReference type="EMBL" id="CP013387">
    <property type="protein sequence ID" value="AOJ04831.1"/>
    <property type="molecule type" value="Genomic_DNA"/>
</dbReference>
<name>A0A1B4FMF1_9BURK</name>